<evidence type="ECO:0000256" key="6">
    <source>
        <dbReference type="RuleBase" id="RU003934"/>
    </source>
</evidence>
<dbReference type="GO" id="GO:0019843">
    <property type="term" value="F:rRNA binding"/>
    <property type="evidence" value="ECO:0007669"/>
    <property type="project" value="UniProtKB-KW"/>
</dbReference>
<dbReference type="InterPro" id="IPR001014">
    <property type="entry name" value="Ribosomal_uL23_CS"/>
</dbReference>
<dbReference type="GO" id="GO:0005840">
    <property type="term" value="C:ribosome"/>
    <property type="evidence" value="ECO:0007669"/>
    <property type="project" value="UniProtKB-KW"/>
</dbReference>
<evidence type="ECO:0000256" key="3">
    <source>
        <dbReference type="ARBA" id="ARBA00022884"/>
    </source>
</evidence>
<evidence type="ECO:0000256" key="2">
    <source>
        <dbReference type="ARBA" id="ARBA00022730"/>
    </source>
</evidence>
<dbReference type="SUPFAM" id="SSF54189">
    <property type="entry name" value="Ribosomal proteins S24e, L23 and L15e"/>
    <property type="match status" value="1"/>
</dbReference>
<dbReference type="Proteomes" id="UP000652761">
    <property type="component" value="Unassembled WGS sequence"/>
</dbReference>
<evidence type="ECO:0008006" key="9">
    <source>
        <dbReference type="Google" id="ProtNLM"/>
    </source>
</evidence>
<organism evidence="7 8">
    <name type="scientific">Colocasia esculenta</name>
    <name type="common">Wild taro</name>
    <name type="synonym">Arum esculentum</name>
    <dbReference type="NCBI Taxonomy" id="4460"/>
    <lineage>
        <taxon>Eukaryota</taxon>
        <taxon>Viridiplantae</taxon>
        <taxon>Streptophyta</taxon>
        <taxon>Embryophyta</taxon>
        <taxon>Tracheophyta</taxon>
        <taxon>Spermatophyta</taxon>
        <taxon>Magnoliopsida</taxon>
        <taxon>Liliopsida</taxon>
        <taxon>Araceae</taxon>
        <taxon>Aroideae</taxon>
        <taxon>Colocasieae</taxon>
        <taxon>Colocasia</taxon>
    </lineage>
</organism>
<keyword evidence="3" id="KW-0694">RNA-binding</keyword>
<keyword evidence="4 6" id="KW-0689">Ribosomal protein</keyword>
<dbReference type="GO" id="GO:0006412">
    <property type="term" value="P:translation"/>
    <property type="evidence" value="ECO:0007669"/>
    <property type="project" value="InterPro"/>
</dbReference>
<dbReference type="GO" id="GO:1990904">
    <property type="term" value="C:ribonucleoprotein complex"/>
    <property type="evidence" value="ECO:0007669"/>
    <property type="project" value="UniProtKB-KW"/>
</dbReference>
<dbReference type="Pfam" id="PF00276">
    <property type="entry name" value="Ribosomal_L23"/>
    <property type="match status" value="1"/>
</dbReference>
<evidence type="ECO:0000313" key="8">
    <source>
        <dbReference type="Proteomes" id="UP000652761"/>
    </source>
</evidence>
<dbReference type="OrthoDB" id="563989at2759"/>
<dbReference type="AlphaFoldDB" id="A0A843TD16"/>
<evidence type="ECO:0000256" key="4">
    <source>
        <dbReference type="ARBA" id="ARBA00022980"/>
    </source>
</evidence>
<name>A0A843TD16_COLES</name>
<evidence type="ECO:0000256" key="1">
    <source>
        <dbReference type="ARBA" id="ARBA00006700"/>
    </source>
</evidence>
<reference evidence="7" key="1">
    <citation type="submission" date="2017-07" db="EMBL/GenBank/DDBJ databases">
        <title>Taro Niue Genome Assembly and Annotation.</title>
        <authorList>
            <person name="Atibalentja N."/>
            <person name="Keating K."/>
            <person name="Fields C.J."/>
        </authorList>
    </citation>
    <scope>NUCLEOTIDE SEQUENCE</scope>
    <source>
        <strain evidence="7">Niue_2</strain>
        <tissue evidence="7">Leaf</tissue>
    </source>
</reference>
<keyword evidence="2" id="KW-0699">rRNA-binding</keyword>
<dbReference type="PROSITE" id="PS00050">
    <property type="entry name" value="RIBOSOMAL_L23"/>
    <property type="match status" value="1"/>
</dbReference>
<evidence type="ECO:0000313" key="7">
    <source>
        <dbReference type="EMBL" id="MQL68166.1"/>
    </source>
</evidence>
<sequence>MVRTEASSHLKSSLDWSRTSRMVGVLPGADQSVLLLTTSLFAAPEPLGEARRGTIVRPDYGGYCVYFMFLPHSDETWRFGPGSKIRRQWTHLTGGVLPVCVAIRVVVTSCRFYSVSDRGVLHTVVRLLSSGKARAERRRWGGSRGPLSKQWFPLSVVHHPRGSTRTEIKYWVKLFFGVKVIAMNSHRLPRKGRRMGPIMGHTMHYKRMIITLQPGYSIPPLIEKRT</sequence>
<comment type="similarity">
    <text evidence="1 6">Belongs to the universal ribosomal protein uL23 family.</text>
</comment>
<protein>
    <recommendedName>
        <fullName evidence="9">Ribosomal protein L23</fullName>
    </recommendedName>
</protein>
<dbReference type="InterPro" id="IPR012678">
    <property type="entry name" value="Ribosomal_uL23/eL15/eS24_sf"/>
</dbReference>
<proteinExistence type="inferred from homology"/>
<evidence type="ECO:0000256" key="5">
    <source>
        <dbReference type="ARBA" id="ARBA00023274"/>
    </source>
</evidence>
<keyword evidence="8" id="KW-1185">Reference proteome</keyword>
<dbReference type="GO" id="GO:0003735">
    <property type="term" value="F:structural constituent of ribosome"/>
    <property type="evidence" value="ECO:0007669"/>
    <property type="project" value="InterPro"/>
</dbReference>
<accession>A0A843TD16</accession>
<gene>
    <name evidence="7" type="ORF">Taro_000493</name>
</gene>
<dbReference type="InterPro" id="IPR013025">
    <property type="entry name" value="Ribosomal_uL23-like"/>
</dbReference>
<keyword evidence="5 6" id="KW-0687">Ribonucleoprotein</keyword>
<dbReference type="InterPro" id="IPR012677">
    <property type="entry name" value="Nucleotide-bd_a/b_plait_sf"/>
</dbReference>
<dbReference type="Gene3D" id="3.30.70.330">
    <property type="match status" value="1"/>
</dbReference>
<comment type="caution">
    <text evidence="7">The sequence shown here is derived from an EMBL/GenBank/DDBJ whole genome shotgun (WGS) entry which is preliminary data.</text>
</comment>
<dbReference type="EMBL" id="NMUH01000009">
    <property type="protein sequence ID" value="MQL68166.1"/>
    <property type="molecule type" value="Genomic_DNA"/>
</dbReference>